<feature type="transmembrane region" description="Helical" evidence="1">
    <location>
        <begin position="12"/>
        <end position="33"/>
    </location>
</feature>
<feature type="transmembrane region" description="Helical" evidence="1">
    <location>
        <begin position="113"/>
        <end position="135"/>
    </location>
</feature>
<keyword evidence="1" id="KW-0472">Membrane</keyword>
<feature type="transmembrane region" description="Helical" evidence="1">
    <location>
        <begin position="322"/>
        <end position="338"/>
    </location>
</feature>
<feature type="transmembrane region" description="Helical" evidence="1">
    <location>
        <begin position="164"/>
        <end position="194"/>
    </location>
</feature>
<organism evidence="2 3">
    <name type="scientific">Imperialibacter roseus</name>
    <dbReference type="NCBI Taxonomy" id="1324217"/>
    <lineage>
        <taxon>Bacteria</taxon>
        <taxon>Pseudomonadati</taxon>
        <taxon>Bacteroidota</taxon>
        <taxon>Cytophagia</taxon>
        <taxon>Cytophagales</taxon>
        <taxon>Flammeovirgaceae</taxon>
        <taxon>Imperialibacter</taxon>
    </lineage>
</organism>
<feature type="transmembrane region" description="Helical" evidence="1">
    <location>
        <begin position="206"/>
        <end position="225"/>
    </location>
</feature>
<dbReference type="PROSITE" id="PS51257">
    <property type="entry name" value="PROKAR_LIPOPROTEIN"/>
    <property type="match status" value="1"/>
</dbReference>
<feature type="transmembrane region" description="Helical" evidence="1">
    <location>
        <begin position="263"/>
        <end position="282"/>
    </location>
</feature>
<keyword evidence="3" id="KW-1185">Reference proteome</keyword>
<keyword evidence="1" id="KW-1133">Transmembrane helix</keyword>
<accession>A0ABZ0IR14</accession>
<evidence type="ECO:0000313" key="2">
    <source>
        <dbReference type="EMBL" id="WOK06800.1"/>
    </source>
</evidence>
<feature type="transmembrane region" description="Helical" evidence="1">
    <location>
        <begin position="294"/>
        <end position="316"/>
    </location>
</feature>
<dbReference type="EMBL" id="CP136051">
    <property type="protein sequence ID" value="WOK06800.1"/>
    <property type="molecule type" value="Genomic_DNA"/>
</dbReference>
<feature type="transmembrane region" description="Helical" evidence="1">
    <location>
        <begin position="345"/>
        <end position="362"/>
    </location>
</feature>
<protein>
    <recommendedName>
        <fullName evidence="4">Glycosyltransferase RgtA/B/C/D-like domain-containing protein</fullName>
    </recommendedName>
</protein>
<dbReference type="Proteomes" id="UP001302349">
    <property type="component" value="Chromosome"/>
</dbReference>
<reference evidence="2 3" key="1">
    <citation type="journal article" date="2023" name="Microbiol. Resour. Announc.">
        <title>Complete Genome Sequence of Imperialibacter roseus strain P4T.</title>
        <authorList>
            <person name="Tizabi D.R."/>
            <person name="Bachvaroff T."/>
            <person name="Hill R.T."/>
        </authorList>
    </citation>
    <scope>NUCLEOTIDE SEQUENCE [LARGE SCALE GENOMIC DNA]</scope>
    <source>
        <strain evidence="2 3">P4T</strain>
    </source>
</reference>
<gene>
    <name evidence="2" type="ORF">RT717_27410</name>
</gene>
<evidence type="ECO:0000256" key="1">
    <source>
        <dbReference type="SAM" id="Phobius"/>
    </source>
</evidence>
<proteinExistence type="predicted"/>
<evidence type="ECO:0000313" key="3">
    <source>
        <dbReference type="Proteomes" id="UP001302349"/>
    </source>
</evidence>
<keyword evidence="1" id="KW-0812">Transmembrane</keyword>
<name>A0ABZ0IR14_9BACT</name>
<sequence>MTKYLAQIDNKYTWIIPFLVGTLACCTLVYAVWCGLGLTYDSHNYLSAARAIAEGRPMETQLGAKYVAQPPLFPAILSLWNGNLSFSKVFNIVCYAVTLILIWKLIDIVLCSFSYKVLACFYIFLSTPLLLVHSFLWSEPFFLVLIQLIIVTLYFHCETKSVYLFYALILLSLLLCAQRNAGVFIVSSIFLTFFLEESSFVNRIKIGIAFLTSSSGFFLWNLYGFSREGGGFLDAGYLQNVGGNILEYSSAIGVWFVPGTSSHYVVVAAGILSLWFVISIFFSSEPISPRLTFLRQLSTIPVVYVLGFVILGKPVASDAERFLAGIFPVYSVVVFQAIERMQIKGKKWLILPVAIILLYGLLRTGNNAKRWNESNCENPISLSGNNFCMVP</sequence>
<dbReference type="RefSeq" id="WP_317489501.1">
    <property type="nucleotide sequence ID" value="NZ_CP136051.1"/>
</dbReference>
<feature type="transmembrane region" description="Helical" evidence="1">
    <location>
        <begin position="89"/>
        <end position="106"/>
    </location>
</feature>
<feature type="transmembrane region" description="Helical" evidence="1">
    <location>
        <begin position="141"/>
        <end position="157"/>
    </location>
</feature>
<evidence type="ECO:0008006" key="4">
    <source>
        <dbReference type="Google" id="ProtNLM"/>
    </source>
</evidence>